<keyword evidence="3" id="KW-0687">Ribonucleoprotein</keyword>
<evidence type="ECO:0000256" key="2">
    <source>
        <dbReference type="ARBA" id="ARBA00022980"/>
    </source>
</evidence>
<keyword evidence="2" id="KW-0689">Ribosomal protein</keyword>
<reference evidence="4" key="1">
    <citation type="submission" date="2020-10" db="EMBL/GenBank/DDBJ databases">
        <authorList>
            <person name="Roach M.J.R."/>
        </authorList>
    </citation>
    <scope>NUCLEOTIDE SEQUENCE</scope>
    <source>
        <strain evidence="4">CBS 1945</strain>
    </source>
</reference>
<dbReference type="AlphaFoldDB" id="A0A875RQ81"/>
<comment type="similarity">
    <text evidence="1">Belongs to the bacterial ribosomal protein bS21 family.</text>
</comment>
<organism evidence="4 5">
    <name type="scientific">Eeniella nana</name>
    <name type="common">Yeast</name>
    <name type="synonym">Brettanomyces nanus</name>
    <dbReference type="NCBI Taxonomy" id="13502"/>
    <lineage>
        <taxon>Eukaryota</taxon>
        <taxon>Fungi</taxon>
        <taxon>Dikarya</taxon>
        <taxon>Ascomycota</taxon>
        <taxon>Saccharomycotina</taxon>
        <taxon>Pichiomycetes</taxon>
        <taxon>Pichiales</taxon>
        <taxon>Pichiaceae</taxon>
        <taxon>Brettanomyces</taxon>
    </lineage>
</organism>
<dbReference type="GO" id="GO:0005840">
    <property type="term" value="C:ribosome"/>
    <property type="evidence" value="ECO:0007669"/>
    <property type="project" value="UniProtKB-KW"/>
</dbReference>
<dbReference type="RefSeq" id="XP_038779685.1">
    <property type="nucleotide sequence ID" value="XM_038923757.1"/>
</dbReference>
<dbReference type="InterPro" id="IPR001911">
    <property type="entry name" value="Ribosomal_bS21"/>
</dbReference>
<accession>A0A875RQ81</accession>
<dbReference type="Proteomes" id="UP000662931">
    <property type="component" value="Chromosome 4"/>
</dbReference>
<evidence type="ECO:0000313" key="4">
    <source>
        <dbReference type="EMBL" id="QPG76120.1"/>
    </source>
</evidence>
<dbReference type="EMBL" id="CP064815">
    <property type="protein sequence ID" value="QPG76120.1"/>
    <property type="molecule type" value="Genomic_DNA"/>
</dbReference>
<dbReference type="GeneID" id="62196906"/>
<dbReference type="Pfam" id="PF01165">
    <property type="entry name" value="Ribosomal_S21"/>
    <property type="match status" value="1"/>
</dbReference>
<evidence type="ECO:0000313" key="5">
    <source>
        <dbReference type="Proteomes" id="UP000662931"/>
    </source>
</evidence>
<dbReference type="PANTHER" id="PTHR41237">
    <property type="entry name" value="37S RIBOSOMAL PROTEIN MRP21, MITOCHONDRIAL"/>
    <property type="match status" value="1"/>
</dbReference>
<dbReference type="KEGG" id="bnn:FOA43_003506"/>
<dbReference type="GO" id="GO:0003735">
    <property type="term" value="F:structural constituent of ribosome"/>
    <property type="evidence" value="ECO:0007669"/>
    <property type="project" value="InterPro"/>
</dbReference>
<keyword evidence="5" id="KW-1185">Reference proteome</keyword>
<name>A0A875RQ81_EENNA</name>
<gene>
    <name evidence="4" type="ORF">FOA43_003506</name>
</gene>
<dbReference type="InterPro" id="IPR052837">
    <property type="entry name" value="Mitoribosomal_bS21"/>
</dbReference>
<dbReference type="GO" id="GO:0006412">
    <property type="term" value="P:translation"/>
    <property type="evidence" value="ECO:0007669"/>
    <property type="project" value="InterPro"/>
</dbReference>
<dbReference type="PANTHER" id="PTHR41237:SF1">
    <property type="entry name" value="SMALL RIBOSOMAL SUBUNIT PROTEIN BS21M"/>
    <property type="match status" value="1"/>
</dbReference>
<evidence type="ECO:0000256" key="3">
    <source>
        <dbReference type="ARBA" id="ARBA00023274"/>
    </source>
</evidence>
<dbReference type="GO" id="GO:1990904">
    <property type="term" value="C:ribonucleoprotein complex"/>
    <property type="evidence" value="ECO:0007669"/>
    <property type="project" value="UniProtKB-KW"/>
</dbReference>
<protein>
    <submittedName>
        <fullName evidence="4">Uncharacterized protein</fullName>
    </submittedName>
</protein>
<evidence type="ECO:0000256" key="1">
    <source>
        <dbReference type="ARBA" id="ARBA00006640"/>
    </source>
</evidence>
<sequence>MFRPGQRQVTLISVKCLARFGSSATSSSSKNDPLSILSSMTRQDAQKTAKKTASNSESLFSFLGDSALSSSGGNAKINAFEFAKNLPLQDNLAGRSMLVRRSSSIGRSISQFDTLVRSNNLRDLSYDQRFYTKPNKRRLAKRIANKKKRFDAGVADLFQIVKDAVRKGY</sequence>
<dbReference type="OrthoDB" id="2501249at2759"/>
<proteinExistence type="inferred from homology"/>